<dbReference type="EMBL" id="UYYB01008740">
    <property type="protein sequence ID" value="VDM68418.1"/>
    <property type="molecule type" value="Genomic_DNA"/>
</dbReference>
<dbReference type="InterPro" id="IPR042089">
    <property type="entry name" value="Peptidase_M13_dom_2"/>
</dbReference>
<reference evidence="1 2" key="1">
    <citation type="submission" date="2018-11" db="EMBL/GenBank/DDBJ databases">
        <authorList>
            <consortium name="Pathogen Informatics"/>
        </authorList>
    </citation>
    <scope>NUCLEOTIDE SEQUENCE [LARGE SCALE GENOMIC DNA]</scope>
</reference>
<dbReference type="Proteomes" id="UP000270094">
    <property type="component" value="Unassembled WGS sequence"/>
</dbReference>
<name>A0A3P7KKB6_STRVU</name>
<sequence>MIEDIKSFGVWPILEGDEKWRVKNFDLTSLLIHASQIRSVDVFISYDIALDNKNVSRRIIKVCERLFFCLLTERALDIDTVTPAYLPVFFAEMQAFAYVWSP</sequence>
<protein>
    <recommendedName>
        <fullName evidence="3">Peptidase M13 N-terminal domain-containing protein</fullName>
    </recommendedName>
</protein>
<evidence type="ECO:0008006" key="3">
    <source>
        <dbReference type="Google" id="ProtNLM"/>
    </source>
</evidence>
<evidence type="ECO:0000313" key="1">
    <source>
        <dbReference type="EMBL" id="VDM68418.1"/>
    </source>
</evidence>
<dbReference type="OrthoDB" id="5848734at2759"/>
<dbReference type="AlphaFoldDB" id="A0A3P7KKB6"/>
<organism evidence="1 2">
    <name type="scientific">Strongylus vulgaris</name>
    <name type="common">Blood worm</name>
    <dbReference type="NCBI Taxonomy" id="40348"/>
    <lineage>
        <taxon>Eukaryota</taxon>
        <taxon>Metazoa</taxon>
        <taxon>Ecdysozoa</taxon>
        <taxon>Nematoda</taxon>
        <taxon>Chromadorea</taxon>
        <taxon>Rhabditida</taxon>
        <taxon>Rhabditina</taxon>
        <taxon>Rhabditomorpha</taxon>
        <taxon>Strongyloidea</taxon>
        <taxon>Strongylidae</taxon>
        <taxon>Strongylus</taxon>
    </lineage>
</organism>
<proteinExistence type="predicted"/>
<keyword evidence="2" id="KW-1185">Reference proteome</keyword>
<evidence type="ECO:0000313" key="2">
    <source>
        <dbReference type="Proteomes" id="UP000270094"/>
    </source>
</evidence>
<accession>A0A3P7KKB6</accession>
<gene>
    <name evidence="1" type="ORF">SVUK_LOCUS3416</name>
</gene>
<dbReference type="Gene3D" id="1.10.1380.10">
    <property type="entry name" value="Neutral endopeptidase , domain2"/>
    <property type="match status" value="1"/>
</dbReference>